<gene>
    <name evidence="1" type="ORF">F2Q70_00018602</name>
</gene>
<sequence>MRRRGADLLRGLERRQPCLTVRYLRLNLNQTEPWRARQTLSKEVSKGKDSLELEKKTRATMNAPLDSLQVMYGNSDDFFFAYESHGGHQHPEANGSHQREDEFSSLVEIKEYADCSQGPIPQLKKRELVYLLSVGYMRNHNTVGGLGEEALFPVYWNEYNWPVLTAESPETVTDHLELPYYNKVRYLLLERTRLRTEEIVRAQIKGLQRRQIREDEFSSLVERVQIAAKALYHKNHNTVGGLGEEALFSLYWNGDNLPVLRVQKLLPITWNFHIITRSGAEEGINPLILQSLFTGEDDTWKSWLNAVMPALLNLRQFSKIF</sequence>
<dbReference type="EMBL" id="QGKY02001250">
    <property type="protein sequence ID" value="KAF2563129.1"/>
    <property type="molecule type" value="Genomic_DNA"/>
</dbReference>
<reference evidence="1" key="1">
    <citation type="submission" date="2019-12" db="EMBL/GenBank/DDBJ databases">
        <title>Genome sequencing and annotation of Brassica cretica.</title>
        <authorList>
            <person name="Studholme D.J."/>
            <person name="Sarris P.F."/>
        </authorList>
    </citation>
    <scope>NUCLEOTIDE SEQUENCE</scope>
    <source>
        <strain evidence="1">PFS-102/07</strain>
        <tissue evidence="1">Leaf</tissue>
    </source>
</reference>
<protein>
    <submittedName>
        <fullName evidence="1">Uncharacterized protein</fullName>
    </submittedName>
</protein>
<evidence type="ECO:0000313" key="1">
    <source>
        <dbReference type="EMBL" id="KAF2563129.1"/>
    </source>
</evidence>
<proteinExistence type="predicted"/>
<organism evidence="1">
    <name type="scientific">Brassica cretica</name>
    <name type="common">Mustard</name>
    <dbReference type="NCBI Taxonomy" id="69181"/>
    <lineage>
        <taxon>Eukaryota</taxon>
        <taxon>Viridiplantae</taxon>
        <taxon>Streptophyta</taxon>
        <taxon>Embryophyta</taxon>
        <taxon>Tracheophyta</taxon>
        <taxon>Spermatophyta</taxon>
        <taxon>Magnoliopsida</taxon>
        <taxon>eudicotyledons</taxon>
        <taxon>Gunneridae</taxon>
        <taxon>Pentapetalae</taxon>
        <taxon>rosids</taxon>
        <taxon>malvids</taxon>
        <taxon>Brassicales</taxon>
        <taxon>Brassicaceae</taxon>
        <taxon>Brassiceae</taxon>
        <taxon>Brassica</taxon>
    </lineage>
</organism>
<accession>A0A8S9HYF6</accession>
<comment type="caution">
    <text evidence="1">The sequence shown here is derived from an EMBL/GenBank/DDBJ whole genome shotgun (WGS) entry which is preliminary data.</text>
</comment>
<name>A0A8S9HYF6_BRACR</name>
<dbReference type="AlphaFoldDB" id="A0A8S9HYF6"/>